<dbReference type="EMBL" id="JADHOK010000038">
    <property type="protein sequence ID" value="MBL6761808.1"/>
    <property type="molecule type" value="Genomic_DNA"/>
</dbReference>
<dbReference type="Pfam" id="PF23544">
    <property type="entry name" value="AtuA_ferredoxin"/>
    <property type="match status" value="1"/>
</dbReference>
<evidence type="ECO:0000313" key="4">
    <source>
        <dbReference type="Proteomes" id="UP000785783"/>
    </source>
</evidence>
<dbReference type="InterPro" id="IPR010839">
    <property type="entry name" value="AtuA_N"/>
</dbReference>
<dbReference type="PANTHER" id="PTHR47708">
    <property type="match status" value="1"/>
</dbReference>
<comment type="caution">
    <text evidence="3">The sequence shown here is derived from an EMBL/GenBank/DDBJ whole genome shotgun (WGS) entry which is preliminary data.</text>
</comment>
<accession>A0A937HK29</accession>
<sequence length="593" mass="61988">MDKTIRIGGASGYWGESMMATPQLLEVEGMDYLVYDFLAEITMSILARARANNPQAGYATDFITGVLQPNLQAIDDKGVKILTNAGGVNPAACGAAARTLIEEAGLDLKVAVVSGDDLMQSRDSFVDRKDMFSGVDCPPGEVLASVNAYLGGFPVAAALDAGADIVITGRSVDSAVTLGACIHAFGWQARDLDALAAGSLAGHIIECGPQASGGNFTDWHLSGDIADIGYPYIDIDAAGVFSVMKPDGTAGVVNTGTVSEQMLYEIGDPQAYLLPDVTCDFSHVTIEQTGTDKVRVANAKGTTPPATYKVCATYADGFRAGTMMSFVGLDAAAKARAFADAAFTRARAVLKAHKLPDFSETSVEVLGDDSQFGAATNGPQSREVVLKIAAKHDSQAGCGALLKEISGLGLATPAGLSIFAGSRAKPSPVVRLFSFLLEKDAVSIDIDVDGQVMRFEEAGGVTGSAPTKVSAPDAPQEVGTVEVPLVKLAWGRSGDKGNKANIGIIARDAAYMPYIWAALDEDAIRHRFGHFIGENPALERFYLPGSHAMNILIEDALGGGGVASLRNDPQGKAYAQILLDHPIAIPEKLAESL</sequence>
<organism evidence="3 4">
    <name type="scientific">PS1 clade bacterium</name>
    <dbReference type="NCBI Taxonomy" id="2175152"/>
    <lineage>
        <taxon>Bacteria</taxon>
        <taxon>Pseudomonadati</taxon>
        <taxon>Pseudomonadota</taxon>
        <taxon>Alphaproteobacteria</taxon>
        <taxon>PS1 clade</taxon>
    </lineage>
</organism>
<dbReference type="Proteomes" id="UP000785783">
    <property type="component" value="Unassembled WGS sequence"/>
</dbReference>
<reference evidence="3" key="1">
    <citation type="submission" date="2020-10" db="EMBL/GenBank/DDBJ databases">
        <title>Microbiome of the Black Sea water column analyzed by genome centric metagenomics.</title>
        <authorList>
            <person name="Cabello-Yeves P.J."/>
            <person name="Callieri C."/>
            <person name="Picazo A."/>
            <person name="Mehrshad M."/>
            <person name="Haro-Moreno J.M."/>
            <person name="Roda-Garcia J."/>
            <person name="Dzembekova N."/>
            <person name="Slabakova V."/>
            <person name="Slabakova N."/>
            <person name="Moncheva S."/>
            <person name="Rodriguez-Valera F."/>
        </authorList>
    </citation>
    <scope>NUCLEOTIDE SEQUENCE</scope>
    <source>
        <strain evidence="3">BS307-5m-G5</strain>
    </source>
</reference>
<dbReference type="Pfam" id="PF07287">
    <property type="entry name" value="AtuA"/>
    <property type="match status" value="1"/>
</dbReference>
<dbReference type="AlphaFoldDB" id="A0A937HK29"/>
<evidence type="ECO:0000259" key="1">
    <source>
        <dbReference type="Pfam" id="PF07287"/>
    </source>
</evidence>
<evidence type="ECO:0000313" key="3">
    <source>
        <dbReference type="EMBL" id="MBL6761808.1"/>
    </source>
</evidence>
<feature type="domain" description="Acyclic terpene utilisation N-terminal" evidence="1">
    <location>
        <begin position="5"/>
        <end position="446"/>
    </location>
</feature>
<dbReference type="PANTHER" id="PTHR47708:SF2">
    <property type="entry name" value="SI:CH73-132F6.5"/>
    <property type="match status" value="1"/>
</dbReference>
<protein>
    <submittedName>
        <fullName evidence="3">DUF1446 domain-containing protein</fullName>
    </submittedName>
</protein>
<gene>
    <name evidence="3" type="ORF">ISQ19_03830</name>
</gene>
<name>A0A937HK29_9PROT</name>
<proteinExistence type="predicted"/>
<dbReference type="InterPro" id="IPR056362">
    <property type="entry name" value="AtuA-like_ferredoxin_dom"/>
</dbReference>
<feature type="domain" description="AtuA-like ferredoxin-fold" evidence="2">
    <location>
        <begin position="483"/>
        <end position="583"/>
    </location>
</feature>
<evidence type="ECO:0000259" key="2">
    <source>
        <dbReference type="Pfam" id="PF23544"/>
    </source>
</evidence>